<name>A0ACB8UBC6_9APHY</name>
<gene>
    <name evidence="1" type="ORF">BDY19DRAFT_931406</name>
</gene>
<feature type="non-terminal residue" evidence="1">
    <location>
        <position position="61"/>
    </location>
</feature>
<evidence type="ECO:0000313" key="1">
    <source>
        <dbReference type="EMBL" id="KAI0091623.1"/>
    </source>
</evidence>
<keyword evidence="2" id="KW-1185">Reference proteome</keyword>
<accession>A0ACB8UBC6</accession>
<organism evidence="1 2">
    <name type="scientific">Irpex rosettiformis</name>
    <dbReference type="NCBI Taxonomy" id="378272"/>
    <lineage>
        <taxon>Eukaryota</taxon>
        <taxon>Fungi</taxon>
        <taxon>Dikarya</taxon>
        <taxon>Basidiomycota</taxon>
        <taxon>Agaricomycotina</taxon>
        <taxon>Agaricomycetes</taxon>
        <taxon>Polyporales</taxon>
        <taxon>Irpicaceae</taxon>
        <taxon>Irpex</taxon>
    </lineage>
</organism>
<dbReference type="EMBL" id="MU274905">
    <property type="protein sequence ID" value="KAI0091623.1"/>
    <property type="molecule type" value="Genomic_DNA"/>
</dbReference>
<reference evidence="1" key="1">
    <citation type="journal article" date="2021" name="Environ. Microbiol.">
        <title>Gene family expansions and transcriptome signatures uncover fungal adaptations to wood decay.</title>
        <authorList>
            <person name="Hage H."/>
            <person name="Miyauchi S."/>
            <person name="Viragh M."/>
            <person name="Drula E."/>
            <person name="Min B."/>
            <person name="Chaduli D."/>
            <person name="Navarro D."/>
            <person name="Favel A."/>
            <person name="Norest M."/>
            <person name="Lesage-Meessen L."/>
            <person name="Balint B."/>
            <person name="Merenyi Z."/>
            <person name="de Eugenio L."/>
            <person name="Morin E."/>
            <person name="Martinez A.T."/>
            <person name="Baldrian P."/>
            <person name="Stursova M."/>
            <person name="Martinez M.J."/>
            <person name="Novotny C."/>
            <person name="Magnuson J.K."/>
            <person name="Spatafora J.W."/>
            <person name="Maurice S."/>
            <person name="Pangilinan J."/>
            <person name="Andreopoulos W."/>
            <person name="LaButti K."/>
            <person name="Hundley H."/>
            <person name="Na H."/>
            <person name="Kuo A."/>
            <person name="Barry K."/>
            <person name="Lipzen A."/>
            <person name="Henrissat B."/>
            <person name="Riley R."/>
            <person name="Ahrendt S."/>
            <person name="Nagy L.G."/>
            <person name="Grigoriev I.V."/>
            <person name="Martin F."/>
            <person name="Rosso M.N."/>
        </authorList>
    </citation>
    <scope>NUCLEOTIDE SEQUENCE</scope>
    <source>
        <strain evidence="1">CBS 384.51</strain>
    </source>
</reference>
<evidence type="ECO:0000313" key="2">
    <source>
        <dbReference type="Proteomes" id="UP001055072"/>
    </source>
</evidence>
<dbReference type="Proteomes" id="UP001055072">
    <property type="component" value="Unassembled WGS sequence"/>
</dbReference>
<protein>
    <submittedName>
        <fullName evidence="1">Uncharacterized protein</fullName>
    </submittedName>
</protein>
<comment type="caution">
    <text evidence="1">The sequence shown here is derived from an EMBL/GenBank/DDBJ whole genome shotgun (WGS) entry which is preliminary data.</text>
</comment>
<proteinExistence type="predicted"/>
<sequence length="61" mass="7018">MMVANICHAAVPEEAWRDVRDKGRRILDSPVARHSMLKCEDHQFFFSHRLPGAAQCWIIGI</sequence>